<keyword evidence="3" id="KW-1185">Reference proteome</keyword>
<dbReference type="Proteomes" id="UP000231194">
    <property type="component" value="Unassembled WGS sequence"/>
</dbReference>
<evidence type="ECO:0000313" key="3">
    <source>
        <dbReference type="Proteomes" id="UP000231194"/>
    </source>
</evidence>
<evidence type="ECO:0000313" key="2">
    <source>
        <dbReference type="EMBL" id="PJG56841.1"/>
    </source>
</evidence>
<accession>A0A2M8RG98</accession>
<name>A0A2M8RG98_9BRAD</name>
<proteinExistence type="predicted"/>
<feature type="region of interest" description="Disordered" evidence="1">
    <location>
        <begin position="1"/>
        <end position="54"/>
    </location>
</feature>
<comment type="caution">
    <text evidence="2">The sequence shown here is derived from an EMBL/GenBank/DDBJ whole genome shotgun (WGS) entry which is preliminary data.</text>
</comment>
<reference evidence="2 3" key="1">
    <citation type="submission" date="2017-11" db="EMBL/GenBank/DDBJ databases">
        <title>Bradyrhizobium forestalis sp. nov., an efficient nitrogen-fixing bacterium isolated from nodules of forest legume species in the Amazon.</title>
        <authorList>
            <person name="Costa E.M."/>
            <person name="Guimaraes A."/>
            <person name="Carvalho T.S."/>
            <person name="Rodrigues T.L."/>
            <person name="Ribeiro P.R.A."/>
            <person name="Lebbe L."/>
            <person name="Willems A."/>
            <person name="Moreira F.M.S."/>
        </authorList>
    </citation>
    <scope>NUCLEOTIDE SEQUENCE [LARGE SCALE GENOMIC DNA]</scope>
    <source>
        <strain evidence="2 3">INPA54B</strain>
    </source>
</reference>
<dbReference type="AlphaFoldDB" id="A0A2M8RG98"/>
<protein>
    <submittedName>
        <fullName evidence="2">Uncharacterized protein</fullName>
    </submittedName>
</protein>
<organism evidence="2 3">
    <name type="scientific">Bradyrhizobium forestalis</name>
    <dbReference type="NCBI Taxonomy" id="1419263"/>
    <lineage>
        <taxon>Bacteria</taxon>
        <taxon>Pseudomonadati</taxon>
        <taxon>Pseudomonadota</taxon>
        <taxon>Alphaproteobacteria</taxon>
        <taxon>Hyphomicrobiales</taxon>
        <taxon>Nitrobacteraceae</taxon>
        <taxon>Bradyrhizobium</taxon>
    </lineage>
</organism>
<dbReference type="OrthoDB" id="8226890at2"/>
<evidence type="ECO:0000256" key="1">
    <source>
        <dbReference type="SAM" id="MobiDB-lite"/>
    </source>
</evidence>
<sequence length="198" mass="21653">MEDNARDAGPTGFRRTQTIPSRRPRPAMAFQSWPSTHRPGATTSADRQARDRGPRVGDNLRLVLALAEGLGYRQLQHGRALAFDELRHQHVFAVGKFDRVMMAIGNVRVDLAELADAGVDGARPDPAVVVTDVVGEGELRSRQQADRDGEIGFGGEAACRGAAEGCRDDRLANFGGTRCDGMQAVVTHRVLLMRRLRR</sequence>
<gene>
    <name evidence="2" type="ORF">CVM73_04325</name>
</gene>
<dbReference type="EMBL" id="PGVG01000002">
    <property type="protein sequence ID" value="PJG56841.1"/>
    <property type="molecule type" value="Genomic_DNA"/>
</dbReference>